<feature type="chain" id="PRO_5006015130" description="RxLR-like protein" evidence="1">
    <location>
        <begin position="23"/>
        <end position="505"/>
    </location>
</feature>
<dbReference type="Proteomes" id="UP000054928">
    <property type="component" value="Unassembled WGS sequence"/>
</dbReference>
<dbReference type="RefSeq" id="XP_024584532.1">
    <property type="nucleotide sequence ID" value="XM_024719210.1"/>
</dbReference>
<organism evidence="2 3">
    <name type="scientific">Plasmopara halstedii</name>
    <name type="common">Downy mildew of sunflower</name>
    <dbReference type="NCBI Taxonomy" id="4781"/>
    <lineage>
        <taxon>Eukaryota</taxon>
        <taxon>Sar</taxon>
        <taxon>Stramenopiles</taxon>
        <taxon>Oomycota</taxon>
        <taxon>Peronosporomycetes</taxon>
        <taxon>Peronosporales</taxon>
        <taxon>Peronosporaceae</taxon>
        <taxon>Plasmopara</taxon>
    </lineage>
</organism>
<reference evidence="3" key="1">
    <citation type="submission" date="2014-09" db="EMBL/GenBank/DDBJ databases">
        <authorList>
            <person name="Sharma Rahul"/>
            <person name="Thines Marco"/>
        </authorList>
    </citation>
    <scope>NUCLEOTIDE SEQUENCE [LARGE SCALE GENOMIC DNA]</scope>
</reference>
<name>A0A0N7L7V9_PLAHL</name>
<dbReference type="AlphaFoldDB" id="A0A0N7L7V9"/>
<evidence type="ECO:0008006" key="4">
    <source>
        <dbReference type="Google" id="ProtNLM"/>
    </source>
</evidence>
<keyword evidence="3" id="KW-1185">Reference proteome</keyword>
<dbReference type="OMA" id="VHFAICA"/>
<evidence type="ECO:0000256" key="1">
    <source>
        <dbReference type="SAM" id="SignalP"/>
    </source>
</evidence>
<proteinExistence type="predicted"/>
<keyword evidence="1" id="KW-0732">Signal</keyword>
<protein>
    <recommendedName>
        <fullName evidence="4">RxLR-like protein</fullName>
    </recommendedName>
</protein>
<dbReference type="OrthoDB" id="95392at2759"/>
<evidence type="ECO:0000313" key="2">
    <source>
        <dbReference type="EMBL" id="CEG48163.1"/>
    </source>
</evidence>
<dbReference type="PANTHER" id="PTHR22538:SF1">
    <property type="entry name" value="VWFD DOMAIN-CONTAINING PROTEIN"/>
    <property type="match status" value="1"/>
</dbReference>
<dbReference type="Gene3D" id="3.40.50.1820">
    <property type="entry name" value="alpha/beta hydrolase"/>
    <property type="match status" value="1"/>
</dbReference>
<dbReference type="PANTHER" id="PTHR22538">
    <property type="entry name" value="CILIA- AND FLAGELLA-ASSOCIATED PROTEIN 74"/>
    <property type="match status" value="1"/>
</dbReference>
<evidence type="ECO:0000313" key="3">
    <source>
        <dbReference type="Proteomes" id="UP000054928"/>
    </source>
</evidence>
<sequence>MIAAVFALIPVAVAARLQVSLADAPSVKLHFATKRSSVHGLSKFDVFAKPVVSSNGAKVMYDGYITFKDADETFTYFFVNGAGYMSTGDGDVRCLPSDTLPFDLILPALNDAVPIPSATIGDKSIECESGNLFKTVFASTSFAICASSESGFTAYSSDITIDVAYLDTPISIPSVEGAKCDAVAVPTSVTPTALALLTGSAIPLSISRHLETSTHVEMDASSCKCKDTPRPCIFFHGASNPNEMDELQDTPKNSSGRIGNMNKHAPCCSIVKYAILNTKDYQWTDDKHQEKVCDRALRFSGVKTNSITNTVIVTYSAAGLAMAMAIATGKCSFGTNATWVAVGTPMTGTMLSDTYQKACNKTSSLKSKMLYKLGECPSTRGRMSVAYQYGNYATKELYTAYVMAQKAYKENVDAALCGTNDNGLLSPYRPIMLLTGKLSHHKSSEQDGVVEFQSCAKGLDISKFHTSYKSPFYKAKINHADVGFLTHDGFFDDSQKPAKWFECLL</sequence>
<feature type="signal peptide" evidence="1">
    <location>
        <begin position="1"/>
        <end position="22"/>
    </location>
</feature>
<accession>A0A0N7L7V9</accession>
<dbReference type="GeneID" id="36400689"/>
<dbReference type="EMBL" id="CCYD01002887">
    <property type="protein sequence ID" value="CEG48163.1"/>
    <property type="molecule type" value="Genomic_DNA"/>
</dbReference>
<dbReference type="InterPro" id="IPR029058">
    <property type="entry name" value="AB_hydrolase_fold"/>
</dbReference>